<sequence>MSKYAIVVHGGAVTMKPGQLTPEEEAHQREGLSQAVQAGWQVLHEGGTALDAVEAAVTSLENNEHFNAGRGSSLTQQGEVEMDASIMDGSNLRAGAVSSVKYVKNPIQLARAVLEQGSPVYLTSEGAIEFALKQGLDLEAPDYFKTEKTRKQWVELVQQAQGEPQQQDTVGAVALDQHGNLAVATSTGGIEGQLKGRVGDSPAIGGGSYASNDACAASCTGDGEVILRGALAHEVYALVKYKGLPIAEACREAIALHDEELQGDKGIIGVDTEGNIALEFNSNVMRRAYRIGEEEPVVAIWRDE</sequence>
<name>A0ABY4G8F9_9BACT</name>
<evidence type="ECO:0000313" key="2">
    <source>
        <dbReference type="Proteomes" id="UP000830401"/>
    </source>
</evidence>
<dbReference type="PANTHER" id="PTHR10188">
    <property type="entry name" value="L-ASPARAGINASE"/>
    <property type="match status" value="1"/>
</dbReference>
<dbReference type="CDD" id="cd04701">
    <property type="entry name" value="Asparaginase_2"/>
    <property type="match status" value="1"/>
</dbReference>
<dbReference type="PANTHER" id="PTHR10188:SF6">
    <property type="entry name" value="N(4)-(BETA-N-ACETYLGLUCOSAMINYL)-L-ASPARAGINASE"/>
    <property type="match status" value="1"/>
</dbReference>
<dbReference type="Proteomes" id="UP000830401">
    <property type="component" value="Chromosome"/>
</dbReference>
<organism evidence="1 2">
    <name type="scientific">Hymenobacter volaticus</name>
    <dbReference type="NCBI Taxonomy" id="2932254"/>
    <lineage>
        <taxon>Bacteria</taxon>
        <taxon>Pseudomonadati</taxon>
        <taxon>Bacteroidota</taxon>
        <taxon>Cytophagia</taxon>
        <taxon>Cytophagales</taxon>
        <taxon>Hymenobacteraceae</taxon>
        <taxon>Hymenobacter</taxon>
    </lineage>
</organism>
<dbReference type="InterPro" id="IPR000246">
    <property type="entry name" value="Peptidase_T2"/>
</dbReference>
<dbReference type="SUPFAM" id="SSF56235">
    <property type="entry name" value="N-terminal nucleophile aminohydrolases (Ntn hydrolases)"/>
    <property type="match status" value="1"/>
</dbReference>
<protein>
    <submittedName>
        <fullName evidence="1">Isoaspartyl peptidase/L-asparaginase</fullName>
    </submittedName>
</protein>
<dbReference type="InterPro" id="IPR029055">
    <property type="entry name" value="Ntn_hydrolases_N"/>
</dbReference>
<evidence type="ECO:0000313" key="1">
    <source>
        <dbReference type="EMBL" id="UOQ67098.1"/>
    </source>
</evidence>
<gene>
    <name evidence="1" type="ORF">MUN86_04105</name>
</gene>
<dbReference type="RefSeq" id="WP_245122083.1">
    <property type="nucleotide sequence ID" value="NZ_CP095061.1"/>
</dbReference>
<dbReference type="EMBL" id="CP095061">
    <property type="protein sequence ID" value="UOQ67098.1"/>
    <property type="molecule type" value="Genomic_DNA"/>
</dbReference>
<reference evidence="1" key="1">
    <citation type="submission" date="2022-04" db="EMBL/GenBank/DDBJ databases">
        <title>Hymenobacter sp. isolated from the air.</title>
        <authorList>
            <person name="Won M."/>
            <person name="Lee C.-M."/>
            <person name="Woen H.-Y."/>
            <person name="Kwon S.-W."/>
        </authorList>
    </citation>
    <scope>NUCLEOTIDE SEQUENCE</scope>
    <source>
        <strain evidence="1">5420S-77</strain>
    </source>
</reference>
<dbReference type="Gene3D" id="3.60.20.30">
    <property type="entry name" value="(Glycosyl)asparaginase"/>
    <property type="match status" value="1"/>
</dbReference>
<keyword evidence="2" id="KW-1185">Reference proteome</keyword>
<accession>A0ABY4G8F9</accession>
<dbReference type="Pfam" id="PF01112">
    <property type="entry name" value="Asparaginase_2"/>
    <property type="match status" value="1"/>
</dbReference>
<proteinExistence type="predicted"/>